<organism evidence="6 7">
    <name type="scientific">Biformimicrobium ophioploci</name>
    <dbReference type="NCBI Taxonomy" id="3036711"/>
    <lineage>
        <taxon>Bacteria</taxon>
        <taxon>Pseudomonadati</taxon>
        <taxon>Pseudomonadota</taxon>
        <taxon>Gammaproteobacteria</taxon>
        <taxon>Cellvibrionales</taxon>
        <taxon>Microbulbiferaceae</taxon>
        <taxon>Biformimicrobium</taxon>
    </lineage>
</organism>
<dbReference type="Gene3D" id="3.30.1490.20">
    <property type="entry name" value="ATP-grasp fold, A domain"/>
    <property type="match status" value="1"/>
</dbReference>
<evidence type="ECO:0000256" key="2">
    <source>
        <dbReference type="ARBA" id="ARBA00022755"/>
    </source>
</evidence>
<dbReference type="SUPFAM" id="SSF51246">
    <property type="entry name" value="Rudiment single hybrid motif"/>
    <property type="match status" value="1"/>
</dbReference>
<comment type="similarity">
    <text evidence="4">Belongs to the PurK/PurT family.</text>
</comment>
<dbReference type="HAMAP" id="MF_01928">
    <property type="entry name" value="PurK"/>
    <property type="match status" value="1"/>
</dbReference>
<dbReference type="Gene3D" id="3.30.470.20">
    <property type="entry name" value="ATP-grasp fold, B domain"/>
    <property type="match status" value="1"/>
</dbReference>
<keyword evidence="7" id="KW-1185">Reference proteome</keyword>
<dbReference type="InterPro" id="IPR054350">
    <property type="entry name" value="PurT/PurK_preATP-grasp"/>
</dbReference>
<evidence type="ECO:0000259" key="5">
    <source>
        <dbReference type="PROSITE" id="PS50975"/>
    </source>
</evidence>
<comment type="function">
    <text evidence="4">Catalyzes the ATP-dependent conversion of 5-aminoimidazole ribonucleotide (AIR) and HCO(3)(-) to N5-carboxyaminoimidazole ribonucleotide (N5-CAIR).</text>
</comment>
<comment type="caution">
    <text evidence="6">The sequence shown here is derived from an EMBL/GenBank/DDBJ whole genome shotgun (WGS) entry which is preliminary data.</text>
</comment>
<feature type="binding site" evidence="4">
    <location>
        <position position="184"/>
    </location>
    <ligand>
        <name>ATP</name>
        <dbReference type="ChEBI" id="CHEBI:30616"/>
    </ligand>
</feature>
<gene>
    <name evidence="4" type="primary">purK</name>
    <name evidence="6" type="ORF">MNKW57_04350</name>
</gene>
<dbReference type="InterPro" id="IPR011761">
    <property type="entry name" value="ATP-grasp"/>
</dbReference>
<sequence>MKVAVLGSGQLARMMAMASKDLDIEVCFMAMEGEGTESVEGHGEIHVISAGTPAEALFEQLGKPDVITVEKEDVDTDLLRALQPFCQVHPNPDFIDITRHRNKEKRWLNSIGLATAQFEYCDDEASLREAVAKLGLPAFVKSCEQGYDGKNQWLLKAAGDVDQHLAAITRQPCVVEKAVNFSREISIIGIRDRSGKIAVYPAAENHHWQGTLLCSFAPAQNISPALQQQAHDAIEKVLQEGDYVGVVAMECFVTDDGLLVNELAPRVHNSGHWSMEGCDIDQFSAHLLAICGRFDGALGEVRDTAMINLLGVPAPAQFANAENWVVHMYDKAIRPRRKVGHMNLVHDSRTDIRAVVCTQLQEIYTDDNLPIEEIQTEYQE</sequence>
<name>A0ABQ6LVK0_9GAMM</name>
<comment type="caution">
    <text evidence="4">Lacks conserved residue(s) required for the propagation of feature annotation.</text>
</comment>
<keyword evidence="4" id="KW-0436">Ligase</keyword>
<evidence type="ECO:0000256" key="4">
    <source>
        <dbReference type="HAMAP-Rule" id="MF_01928"/>
    </source>
</evidence>
<dbReference type="EC" id="6.3.4.18" evidence="4"/>
<keyword evidence="3 4" id="KW-0067">ATP-binding</keyword>
<dbReference type="InterPro" id="IPR003135">
    <property type="entry name" value="ATP-grasp_carboxylate-amine"/>
</dbReference>
<dbReference type="RefSeq" id="WP_285762622.1">
    <property type="nucleotide sequence ID" value="NZ_BSYJ01000001.1"/>
</dbReference>
<evidence type="ECO:0000313" key="6">
    <source>
        <dbReference type="EMBL" id="GMG86114.1"/>
    </source>
</evidence>
<evidence type="ECO:0000256" key="3">
    <source>
        <dbReference type="ARBA" id="ARBA00022840"/>
    </source>
</evidence>
<dbReference type="SUPFAM" id="SSF52440">
    <property type="entry name" value="PreATP-grasp domain"/>
    <property type="match status" value="1"/>
</dbReference>
<proteinExistence type="inferred from homology"/>
<protein>
    <recommendedName>
        <fullName evidence="4">N5-carboxyaminoimidazole ribonucleotide synthase</fullName>
        <shortName evidence="4">N5-CAIR synthase</shortName>
        <ecNumber evidence="4">6.3.4.18</ecNumber>
    </recommendedName>
    <alternativeName>
        <fullName evidence="4">5-(carboxyamino)imidazole ribonucleotide synthetase</fullName>
    </alternativeName>
</protein>
<comment type="catalytic activity">
    <reaction evidence="4">
        <text>5-amino-1-(5-phospho-beta-D-ribosyl)imidazole + hydrogencarbonate + ATP = 5-carboxyamino-1-(5-phospho-D-ribosyl)imidazole + ADP + phosphate + 2 H(+)</text>
        <dbReference type="Rhea" id="RHEA:19317"/>
        <dbReference type="ChEBI" id="CHEBI:15378"/>
        <dbReference type="ChEBI" id="CHEBI:17544"/>
        <dbReference type="ChEBI" id="CHEBI:30616"/>
        <dbReference type="ChEBI" id="CHEBI:43474"/>
        <dbReference type="ChEBI" id="CHEBI:58730"/>
        <dbReference type="ChEBI" id="CHEBI:137981"/>
        <dbReference type="ChEBI" id="CHEBI:456216"/>
        <dbReference type="EC" id="6.3.4.18"/>
    </reaction>
</comment>
<keyword evidence="1 4" id="KW-0547">Nucleotide-binding</keyword>
<dbReference type="PANTHER" id="PTHR11609">
    <property type="entry name" value="PURINE BIOSYNTHESIS PROTEIN 6/7, PUR6/7"/>
    <property type="match status" value="1"/>
</dbReference>
<dbReference type="InterPro" id="IPR005875">
    <property type="entry name" value="PurK"/>
</dbReference>
<reference evidence="6 7" key="1">
    <citation type="submission" date="2023-04" db="EMBL/GenBank/DDBJ databases">
        <title>Marinobulbifer ophiurae gen. nov., sp. Nov., isolate from tissue of brittle star Ophioplocus japonicus.</title>
        <authorList>
            <person name="Kawano K."/>
            <person name="Sawayama S."/>
            <person name="Nakagawa S."/>
        </authorList>
    </citation>
    <scope>NUCLEOTIDE SEQUENCE [LARGE SCALE GENOMIC DNA]</scope>
    <source>
        <strain evidence="6 7">NKW57</strain>
    </source>
</reference>
<comment type="subunit">
    <text evidence="4">Homodimer.</text>
</comment>
<feature type="binding site" evidence="4">
    <location>
        <position position="207"/>
    </location>
    <ligand>
        <name>ATP</name>
        <dbReference type="ChEBI" id="CHEBI:30616"/>
    </ligand>
</feature>
<dbReference type="InterPro" id="IPR013815">
    <property type="entry name" value="ATP_grasp_subdomain_1"/>
</dbReference>
<feature type="binding site" evidence="4">
    <location>
        <position position="101"/>
    </location>
    <ligand>
        <name>ATP</name>
        <dbReference type="ChEBI" id="CHEBI:30616"/>
    </ligand>
</feature>
<feature type="binding site" evidence="4">
    <location>
        <position position="141"/>
    </location>
    <ligand>
        <name>ATP</name>
        <dbReference type="ChEBI" id="CHEBI:30616"/>
    </ligand>
</feature>
<dbReference type="Gene3D" id="3.40.50.20">
    <property type="match status" value="1"/>
</dbReference>
<dbReference type="InterPro" id="IPR011054">
    <property type="entry name" value="Rudment_hybrid_motif"/>
</dbReference>
<keyword evidence="2 4" id="KW-0658">Purine biosynthesis</keyword>
<dbReference type="Pfam" id="PF17769">
    <property type="entry name" value="PurK_C"/>
    <property type="match status" value="1"/>
</dbReference>
<evidence type="ECO:0000313" key="7">
    <source>
        <dbReference type="Proteomes" id="UP001224392"/>
    </source>
</evidence>
<dbReference type="Pfam" id="PF02222">
    <property type="entry name" value="ATP-grasp"/>
    <property type="match status" value="1"/>
</dbReference>
<comment type="pathway">
    <text evidence="4">Purine metabolism; IMP biosynthesis via de novo pathway; 5-amino-1-(5-phospho-D-ribosyl)imidazole-4-carboxylate from 5-amino-1-(5-phospho-D-ribosyl)imidazole (N5-CAIR route): step 1/2.</text>
</comment>
<accession>A0ABQ6LVK0</accession>
<dbReference type="NCBIfam" id="NF004679">
    <property type="entry name" value="PRK06019.1-5"/>
    <property type="match status" value="1"/>
</dbReference>
<dbReference type="Proteomes" id="UP001224392">
    <property type="component" value="Unassembled WGS sequence"/>
</dbReference>
<feature type="domain" description="ATP-grasp" evidence="5">
    <location>
        <begin position="105"/>
        <end position="291"/>
    </location>
</feature>
<dbReference type="EMBL" id="BSYJ01000001">
    <property type="protein sequence ID" value="GMG86114.1"/>
    <property type="molecule type" value="Genomic_DNA"/>
</dbReference>
<feature type="binding site" evidence="4">
    <location>
        <begin position="176"/>
        <end position="179"/>
    </location>
    <ligand>
        <name>ATP</name>
        <dbReference type="ChEBI" id="CHEBI:30616"/>
    </ligand>
</feature>
<evidence type="ECO:0000256" key="1">
    <source>
        <dbReference type="ARBA" id="ARBA00022741"/>
    </source>
</evidence>
<dbReference type="InterPro" id="IPR040686">
    <property type="entry name" value="PurK_C"/>
</dbReference>
<feature type="binding site" evidence="4">
    <location>
        <begin position="261"/>
        <end position="262"/>
    </location>
    <ligand>
        <name>ATP</name>
        <dbReference type="ChEBI" id="CHEBI:30616"/>
    </ligand>
</feature>
<dbReference type="PROSITE" id="PS50975">
    <property type="entry name" value="ATP_GRASP"/>
    <property type="match status" value="1"/>
</dbReference>
<dbReference type="SUPFAM" id="SSF56059">
    <property type="entry name" value="Glutathione synthetase ATP-binding domain-like"/>
    <property type="match status" value="1"/>
</dbReference>
<dbReference type="Pfam" id="PF22660">
    <property type="entry name" value="RS_preATP-grasp-like"/>
    <property type="match status" value="1"/>
</dbReference>
<dbReference type="PANTHER" id="PTHR11609:SF5">
    <property type="entry name" value="PHOSPHORIBOSYLAMINOIMIDAZOLE CARBOXYLASE"/>
    <property type="match status" value="1"/>
</dbReference>
<dbReference type="InterPro" id="IPR016185">
    <property type="entry name" value="PreATP-grasp_dom_sf"/>
</dbReference>